<dbReference type="Gene3D" id="3.10.310.10">
    <property type="entry name" value="Diaminopimelate Epimerase, Chain A, domain 1"/>
    <property type="match status" value="2"/>
</dbReference>
<dbReference type="AlphaFoldDB" id="F9FXW0"/>
<feature type="active site" evidence="1">
    <location>
        <position position="111"/>
    </location>
</feature>
<proteinExistence type="predicted"/>
<dbReference type="InterPro" id="IPR003719">
    <property type="entry name" value="Phenazine_PhzF-like"/>
</dbReference>
<dbReference type="OrthoDB" id="75169at2759"/>
<dbReference type="EMBL" id="AFQF01002830">
    <property type="protein sequence ID" value="EGU78248.1"/>
    <property type="molecule type" value="Genomic_DNA"/>
</dbReference>
<comment type="caution">
    <text evidence="2">The sequence shown here is derived from an EMBL/GenBank/DDBJ whole genome shotgun (WGS) entry which is preliminary data.</text>
</comment>
<evidence type="ECO:0000313" key="2">
    <source>
        <dbReference type="EMBL" id="EGU78248.1"/>
    </source>
</evidence>
<dbReference type="Pfam" id="PF02567">
    <property type="entry name" value="PhzC-PhzF"/>
    <property type="match status" value="2"/>
</dbReference>
<dbReference type="PANTHER" id="PTHR13774">
    <property type="entry name" value="PHENAZINE BIOSYNTHESIS PROTEIN"/>
    <property type="match status" value="1"/>
</dbReference>
<sequence length="339" mass="37024">MTEILLAGSGHYPHLIIDFSEPGLTLRLHFPSARDCPPTQKYRHSAPAPAMTSNLEPVRTGATLEYITVDVFTRQRYYGNPLAVVLVPTALSGQISGDVKQRIAREFNLSETVFLHVPDTSSALRSKSLTICTSIPAPWLTPCGISPSSLTTPSLRSAHAAIDASLSLDESIRKAELQAPLVSIVKGMTALLVKLPNLELLSRVSTASRLRFDEPIQDLLLDKGPWGSSFCYRYYYVPLEDSDGSKSDDRADVRRLRARMVELASEDPATGSAAVTLGAYLAMQEHADQKAIRFEITQGVEMGRQSEIAVEVKLKSRAKIEEIYLGGSAVIVMNGVINI</sequence>
<dbReference type="PIRSF" id="PIRSF016184">
    <property type="entry name" value="PhzC_PhzF"/>
    <property type="match status" value="1"/>
</dbReference>
<dbReference type="STRING" id="660025.F9FXW0"/>
<dbReference type="GO" id="GO:0005737">
    <property type="term" value="C:cytoplasm"/>
    <property type="evidence" value="ECO:0007669"/>
    <property type="project" value="TreeGrafter"/>
</dbReference>
<reference evidence="2" key="1">
    <citation type="journal article" date="2012" name="Mol. Plant Microbe Interact.">
        <title>A highly conserved effector in Fusarium oxysporum is required for full virulence on Arabidopsis.</title>
        <authorList>
            <person name="Thatcher L.F."/>
            <person name="Gardiner D.M."/>
            <person name="Kazan K."/>
            <person name="Manners J."/>
        </authorList>
    </citation>
    <scope>NUCLEOTIDE SEQUENCE [LARGE SCALE GENOMIC DNA]</scope>
    <source>
        <strain evidence="2">Fo5176</strain>
    </source>
</reference>
<dbReference type="PANTHER" id="PTHR13774:SF32">
    <property type="entry name" value="ANTISENSE-ENHANCING SEQUENCE 1"/>
    <property type="match status" value="1"/>
</dbReference>
<accession>F9FXW0</accession>
<evidence type="ECO:0000256" key="1">
    <source>
        <dbReference type="PIRSR" id="PIRSR016184-1"/>
    </source>
</evidence>
<gene>
    <name evidence="2" type="ORF">FOXB_11242</name>
</gene>
<organism evidence="2">
    <name type="scientific">Fusarium oxysporum (strain Fo5176)</name>
    <name type="common">Fusarium vascular wilt</name>
    <dbReference type="NCBI Taxonomy" id="660025"/>
    <lineage>
        <taxon>Eukaryota</taxon>
        <taxon>Fungi</taxon>
        <taxon>Dikarya</taxon>
        <taxon>Ascomycota</taxon>
        <taxon>Pezizomycotina</taxon>
        <taxon>Sordariomycetes</taxon>
        <taxon>Hypocreomycetidae</taxon>
        <taxon>Hypocreales</taxon>
        <taxon>Nectriaceae</taxon>
        <taxon>Fusarium</taxon>
        <taxon>Fusarium oxysporum species complex</taxon>
    </lineage>
</organism>
<protein>
    <recommendedName>
        <fullName evidence="3">Phenazine biosynthesis protein</fullName>
    </recommendedName>
</protein>
<name>F9FXW0_FUSOF</name>
<evidence type="ECO:0008006" key="3">
    <source>
        <dbReference type="Google" id="ProtNLM"/>
    </source>
</evidence>
<dbReference type="SUPFAM" id="SSF54506">
    <property type="entry name" value="Diaminopimelate epimerase-like"/>
    <property type="match status" value="1"/>
</dbReference>
<dbReference type="GO" id="GO:0016853">
    <property type="term" value="F:isomerase activity"/>
    <property type="evidence" value="ECO:0007669"/>
    <property type="project" value="TreeGrafter"/>
</dbReference>